<reference evidence="7 8" key="1">
    <citation type="journal article" date="2012" name="J. Bacteriol.">
        <title>Genome of Bacillus macauensis ZFHKF-1, a Long-Chain-Forming Bacterium.</title>
        <authorList>
            <person name="Cai L."/>
            <person name="Zhang T."/>
        </authorList>
    </citation>
    <scope>NUCLEOTIDE SEQUENCE [LARGE SCALE GENOMIC DNA]</scope>
    <source>
        <strain evidence="7 8">ZFHKF-1</strain>
    </source>
</reference>
<dbReference type="PATRIC" id="fig|1196324.3.peg.63"/>
<feature type="domain" description="Aminoacyl-tRNA synthetase class Ia" evidence="6">
    <location>
        <begin position="28"/>
        <end position="175"/>
    </location>
</feature>
<dbReference type="PANTHER" id="PTHR42780">
    <property type="entry name" value="SOLEUCYL-TRNA SYNTHETASE"/>
    <property type="match status" value="1"/>
</dbReference>
<dbReference type="STRING" id="1196324.A374_00315"/>
<evidence type="ECO:0000259" key="6">
    <source>
        <dbReference type="Pfam" id="PF00133"/>
    </source>
</evidence>
<dbReference type="InterPro" id="IPR014729">
    <property type="entry name" value="Rossmann-like_a/b/a_fold"/>
</dbReference>
<dbReference type="GO" id="GO:0006428">
    <property type="term" value="P:isoleucyl-tRNA aminoacylation"/>
    <property type="evidence" value="ECO:0007669"/>
    <property type="project" value="TreeGrafter"/>
</dbReference>
<accession>I8J6C9</accession>
<dbReference type="Proteomes" id="UP000004080">
    <property type="component" value="Unassembled WGS sequence"/>
</dbReference>
<dbReference type="EC" id="6.1.1.5" evidence="7"/>
<dbReference type="PANTHER" id="PTHR42780:SF1">
    <property type="entry name" value="ISOLEUCINE--TRNA LIGASE, CYTOPLASMIC"/>
    <property type="match status" value="1"/>
</dbReference>
<dbReference type="AlphaFoldDB" id="I8J6C9"/>
<proteinExistence type="predicted"/>
<dbReference type="EMBL" id="AKKV01000005">
    <property type="protein sequence ID" value="EIT87371.1"/>
    <property type="molecule type" value="Genomic_DNA"/>
</dbReference>
<dbReference type="eggNOG" id="COG0060">
    <property type="taxonomic scope" value="Bacteria"/>
</dbReference>
<evidence type="ECO:0000256" key="4">
    <source>
        <dbReference type="ARBA" id="ARBA00022917"/>
    </source>
</evidence>
<keyword evidence="3" id="KW-0067">ATP-binding</keyword>
<dbReference type="Gene3D" id="3.40.50.620">
    <property type="entry name" value="HUPs"/>
    <property type="match status" value="1"/>
</dbReference>
<evidence type="ECO:0000256" key="5">
    <source>
        <dbReference type="ARBA" id="ARBA00023146"/>
    </source>
</evidence>
<protein>
    <submittedName>
        <fullName evidence="7">Isoleucyl-tRNA ligase</fullName>
        <ecNumber evidence="7">6.1.1.5</ecNumber>
    </submittedName>
</protein>
<keyword evidence="5" id="KW-0030">Aminoacyl-tRNA synthetase</keyword>
<dbReference type="Pfam" id="PF00133">
    <property type="entry name" value="tRNA-synt_1"/>
    <property type="match status" value="1"/>
</dbReference>
<evidence type="ECO:0000256" key="2">
    <source>
        <dbReference type="ARBA" id="ARBA00022741"/>
    </source>
</evidence>
<name>I8J6C9_9BACL</name>
<organism evidence="7 8">
    <name type="scientific">Fictibacillus macauensis ZFHKF-1</name>
    <dbReference type="NCBI Taxonomy" id="1196324"/>
    <lineage>
        <taxon>Bacteria</taxon>
        <taxon>Bacillati</taxon>
        <taxon>Bacillota</taxon>
        <taxon>Bacilli</taxon>
        <taxon>Bacillales</taxon>
        <taxon>Fictibacillaceae</taxon>
        <taxon>Fictibacillus</taxon>
    </lineage>
</organism>
<keyword evidence="2" id="KW-0547">Nucleotide-binding</keyword>
<keyword evidence="8" id="KW-1185">Reference proteome</keyword>
<keyword evidence="1 7" id="KW-0436">Ligase</keyword>
<dbReference type="GO" id="GO:0004822">
    <property type="term" value="F:isoleucine-tRNA ligase activity"/>
    <property type="evidence" value="ECO:0007669"/>
    <property type="project" value="UniProtKB-EC"/>
</dbReference>
<keyword evidence="4" id="KW-0648">Protein biosynthesis</keyword>
<sequence length="190" mass="21854">MCLLHNKGVVKMKKAQGNEQALEREQRIQEYWRSQNIFKRSVEQRKGGPSFVFYDGPPTANGLPHTGHVLGRVMKDFIARYQTMKGYHVIRKAGWDTHGLPVELGVEKKLGLSGKQEIEAYGVKAFINECKKSVFYYEGEWRKFTEAIGYWVDLDHPYVTLHNDYIESVWHILVSWSSGHAVLSELPDVA</sequence>
<evidence type="ECO:0000313" key="7">
    <source>
        <dbReference type="EMBL" id="EIT87371.1"/>
    </source>
</evidence>
<dbReference type="InterPro" id="IPR023586">
    <property type="entry name" value="Ile-tRNA-ligase_type2"/>
</dbReference>
<comment type="caution">
    <text evidence="7">The sequence shown here is derived from an EMBL/GenBank/DDBJ whole genome shotgun (WGS) entry which is preliminary data.</text>
</comment>
<dbReference type="GO" id="GO:0005524">
    <property type="term" value="F:ATP binding"/>
    <property type="evidence" value="ECO:0007669"/>
    <property type="project" value="UniProtKB-KW"/>
</dbReference>
<dbReference type="SUPFAM" id="SSF52374">
    <property type="entry name" value="Nucleotidylyl transferase"/>
    <property type="match status" value="1"/>
</dbReference>
<evidence type="ECO:0000313" key="8">
    <source>
        <dbReference type="Proteomes" id="UP000004080"/>
    </source>
</evidence>
<gene>
    <name evidence="7" type="primary">ileS</name>
    <name evidence="7" type="ORF">A374_00315</name>
</gene>
<evidence type="ECO:0000256" key="3">
    <source>
        <dbReference type="ARBA" id="ARBA00022840"/>
    </source>
</evidence>
<evidence type="ECO:0000256" key="1">
    <source>
        <dbReference type="ARBA" id="ARBA00022598"/>
    </source>
</evidence>
<dbReference type="InterPro" id="IPR002300">
    <property type="entry name" value="aa-tRNA-synth_Ia"/>
</dbReference>